<reference evidence="1" key="2">
    <citation type="journal article" date="2015" name="Data Brief">
        <title>Shoot transcriptome of the giant reed, Arundo donax.</title>
        <authorList>
            <person name="Barrero R.A."/>
            <person name="Guerrero F.D."/>
            <person name="Moolhuijzen P."/>
            <person name="Goolsby J.A."/>
            <person name="Tidwell J."/>
            <person name="Bellgard S.E."/>
            <person name="Bellgard M.I."/>
        </authorList>
    </citation>
    <scope>NUCLEOTIDE SEQUENCE</scope>
    <source>
        <tissue evidence="1">Shoot tissue taken approximately 20 cm above the soil surface</tissue>
    </source>
</reference>
<dbReference type="AlphaFoldDB" id="A0A0A9BIR2"/>
<organism evidence="1">
    <name type="scientific">Arundo donax</name>
    <name type="common">Giant reed</name>
    <name type="synonym">Donax arundinaceus</name>
    <dbReference type="NCBI Taxonomy" id="35708"/>
    <lineage>
        <taxon>Eukaryota</taxon>
        <taxon>Viridiplantae</taxon>
        <taxon>Streptophyta</taxon>
        <taxon>Embryophyta</taxon>
        <taxon>Tracheophyta</taxon>
        <taxon>Spermatophyta</taxon>
        <taxon>Magnoliopsida</taxon>
        <taxon>Liliopsida</taxon>
        <taxon>Poales</taxon>
        <taxon>Poaceae</taxon>
        <taxon>PACMAD clade</taxon>
        <taxon>Arundinoideae</taxon>
        <taxon>Arundineae</taxon>
        <taxon>Arundo</taxon>
    </lineage>
</organism>
<name>A0A0A9BIR2_ARUDO</name>
<evidence type="ECO:0000313" key="1">
    <source>
        <dbReference type="EMBL" id="JAD63266.1"/>
    </source>
</evidence>
<protein>
    <submittedName>
        <fullName evidence="1">Uncharacterized protein</fullName>
    </submittedName>
</protein>
<proteinExistence type="predicted"/>
<sequence>MVNIIIGGNRNEHIHLFPWQVVLDYVSLSDELGCLADQSLPLYSLANLNQMLLTTNIPELAIDRSWLESSTKVANELHFG</sequence>
<dbReference type="EMBL" id="GBRH01234629">
    <property type="protein sequence ID" value="JAD63266.1"/>
    <property type="molecule type" value="Transcribed_RNA"/>
</dbReference>
<accession>A0A0A9BIR2</accession>
<reference evidence="1" key="1">
    <citation type="submission" date="2014-09" db="EMBL/GenBank/DDBJ databases">
        <authorList>
            <person name="Magalhaes I.L.F."/>
            <person name="Oliveira U."/>
            <person name="Santos F.R."/>
            <person name="Vidigal T.H.D.A."/>
            <person name="Brescovit A.D."/>
            <person name="Santos A.J."/>
        </authorList>
    </citation>
    <scope>NUCLEOTIDE SEQUENCE</scope>
    <source>
        <tissue evidence="1">Shoot tissue taken approximately 20 cm above the soil surface</tissue>
    </source>
</reference>